<organism evidence="2">
    <name type="scientific">viral metagenome</name>
    <dbReference type="NCBI Taxonomy" id="1070528"/>
    <lineage>
        <taxon>unclassified sequences</taxon>
        <taxon>metagenomes</taxon>
        <taxon>organismal metagenomes</taxon>
    </lineage>
</organism>
<accession>A0A6M3KY34</accession>
<proteinExistence type="predicted"/>
<evidence type="ECO:0000313" key="1">
    <source>
        <dbReference type="EMBL" id="QJA84091.1"/>
    </source>
</evidence>
<reference evidence="2" key="1">
    <citation type="submission" date="2020-03" db="EMBL/GenBank/DDBJ databases">
        <title>The deep terrestrial virosphere.</title>
        <authorList>
            <person name="Holmfeldt K."/>
            <person name="Nilsson E."/>
            <person name="Simone D."/>
            <person name="Lopez-Fernandez M."/>
            <person name="Wu X."/>
            <person name="de Brujin I."/>
            <person name="Lundin D."/>
            <person name="Andersson A."/>
            <person name="Bertilsson S."/>
            <person name="Dopson M."/>
        </authorList>
    </citation>
    <scope>NUCLEOTIDE SEQUENCE</scope>
    <source>
        <strain evidence="1">MM415A00229</strain>
        <strain evidence="2">MM415B02125</strain>
    </source>
</reference>
<gene>
    <name evidence="1" type="ORF">MM415A00229_0039</name>
    <name evidence="2" type="ORF">MM415B02125_0006</name>
</gene>
<protein>
    <submittedName>
        <fullName evidence="2">Putative terminase</fullName>
    </submittedName>
</protein>
<sequence length="519" mass="60272">MNLTQIQESALLQDGYLEEILIHMKLDIEFFIRMLFPRQFSRQFSAEFAPLFEALDDRSIRQLLVIAFRGCGKTTLIRSGYAARSLLFNENQYLVYTSKSATLAVMETESLKVDLLTNEDIVKYFGSIRGEKQESFFSKDIWVTPKGNIVLPRGAGQQVRGINFRSIRPDLLITDDLEDPSDLKTEESVAKLRDWFFNSYVNIVDRGSKDWRHIIIGTVSLADSILWDLKKDKNNWTTIEIPLCEEKKGKYFSLWPEYMSDFEVNRFIQEQRDHKNLDGFYREYMNMLVGGEDAAFTQSMFRYYDEGDTEENWNDVRVAENIIMIDPAKTAKMTSAKSAIVCMGIGVKTNKWRVRDIVADFLTPDQLMNSAFDMAIFYNAHVIAIEITGLEDYVKHVYTDMMARRGLNFEAFWVKAIGKKEMRARELVPYYRQGLIEHNRSICEPLERALLTFPHCEYWDVLDAVAHTLKVLEECERFMDFEPGVGSSNDSDAQYESELKALEEEDSYEPIFDGWQTLI</sequence>
<dbReference type="EMBL" id="MT142617">
    <property type="protein sequence ID" value="QJA86135.1"/>
    <property type="molecule type" value="Genomic_DNA"/>
</dbReference>
<name>A0A6M3KY34_9ZZZZ</name>
<dbReference type="AlphaFoldDB" id="A0A6M3KY34"/>
<dbReference type="EMBL" id="MT142523">
    <property type="protein sequence ID" value="QJA84091.1"/>
    <property type="molecule type" value="Genomic_DNA"/>
</dbReference>
<evidence type="ECO:0000313" key="2">
    <source>
        <dbReference type="EMBL" id="QJA86135.1"/>
    </source>
</evidence>